<gene>
    <name evidence="2" type="ORF">E3N88_05968</name>
</gene>
<organism evidence="2 3">
    <name type="scientific">Mikania micrantha</name>
    <name type="common">bitter vine</name>
    <dbReference type="NCBI Taxonomy" id="192012"/>
    <lineage>
        <taxon>Eukaryota</taxon>
        <taxon>Viridiplantae</taxon>
        <taxon>Streptophyta</taxon>
        <taxon>Embryophyta</taxon>
        <taxon>Tracheophyta</taxon>
        <taxon>Spermatophyta</taxon>
        <taxon>Magnoliopsida</taxon>
        <taxon>eudicotyledons</taxon>
        <taxon>Gunneridae</taxon>
        <taxon>Pentapetalae</taxon>
        <taxon>asterids</taxon>
        <taxon>campanulids</taxon>
        <taxon>Asterales</taxon>
        <taxon>Asteraceae</taxon>
        <taxon>Asteroideae</taxon>
        <taxon>Heliantheae alliance</taxon>
        <taxon>Eupatorieae</taxon>
        <taxon>Mikania</taxon>
    </lineage>
</organism>
<feature type="compositionally biased region" description="Basic and acidic residues" evidence="1">
    <location>
        <begin position="60"/>
        <end position="72"/>
    </location>
</feature>
<accession>A0A5N6PNB0</accession>
<feature type="compositionally biased region" description="Acidic residues" evidence="1">
    <location>
        <begin position="10"/>
        <end position="20"/>
    </location>
</feature>
<name>A0A5N6PNB0_9ASTR</name>
<dbReference type="Proteomes" id="UP000326396">
    <property type="component" value="Linkage Group LG11"/>
</dbReference>
<evidence type="ECO:0000313" key="3">
    <source>
        <dbReference type="Proteomes" id="UP000326396"/>
    </source>
</evidence>
<dbReference type="AlphaFoldDB" id="A0A5N6PNB0"/>
<dbReference type="EMBL" id="SZYD01000003">
    <property type="protein sequence ID" value="KAD6795072.1"/>
    <property type="molecule type" value="Genomic_DNA"/>
</dbReference>
<comment type="caution">
    <text evidence="2">The sequence shown here is derived from an EMBL/GenBank/DDBJ whole genome shotgun (WGS) entry which is preliminary data.</text>
</comment>
<reference evidence="2 3" key="1">
    <citation type="submission" date="2019-05" db="EMBL/GenBank/DDBJ databases">
        <title>Mikania micrantha, genome provides insights into the molecular mechanism of rapid growth.</title>
        <authorList>
            <person name="Liu B."/>
        </authorList>
    </citation>
    <scope>NUCLEOTIDE SEQUENCE [LARGE SCALE GENOMIC DNA]</scope>
    <source>
        <strain evidence="2">NLD-2019</strain>
        <tissue evidence="2">Leaf</tissue>
    </source>
</reference>
<feature type="compositionally biased region" description="Basic and acidic residues" evidence="1">
    <location>
        <begin position="21"/>
        <end position="34"/>
    </location>
</feature>
<protein>
    <submittedName>
        <fullName evidence="2">Uncharacterized protein</fullName>
    </submittedName>
</protein>
<proteinExistence type="predicted"/>
<evidence type="ECO:0000313" key="2">
    <source>
        <dbReference type="EMBL" id="KAD6795072.1"/>
    </source>
</evidence>
<sequence>MRSQELVIPDAEEEMEETDEVASHNEEEQKREEETATSSRPVQDVEATNARESDPQSSRKPGESTEPREKRTINAPHLNTMWVKMGDMCKVV</sequence>
<feature type="region of interest" description="Disordered" evidence="1">
    <location>
        <begin position="1"/>
        <end position="78"/>
    </location>
</feature>
<evidence type="ECO:0000256" key="1">
    <source>
        <dbReference type="SAM" id="MobiDB-lite"/>
    </source>
</evidence>
<keyword evidence="3" id="KW-1185">Reference proteome</keyword>